<evidence type="ECO:0000313" key="1">
    <source>
        <dbReference type="EMBL" id="MQW35173.1"/>
    </source>
</evidence>
<dbReference type="EMBL" id="WISR01000169">
    <property type="protein sequence ID" value="MQW35173.1"/>
    <property type="molecule type" value="Genomic_DNA"/>
</dbReference>
<proteinExistence type="predicted"/>
<name>A0AAW9TTF8_RHIML</name>
<accession>A0AAW9TTF8</accession>
<organism evidence="1 2">
    <name type="scientific">Rhizobium meliloti</name>
    <name type="common">Ensifer meliloti</name>
    <name type="synonym">Sinorhizobium meliloti</name>
    <dbReference type="NCBI Taxonomy" id="382"/>
    <lineage>
        <taxon>Bacteria</taxon>
        <taxon>Pseudomonadati</taxon>
        <taxon>Pseudomonadota</taxon>
        <taxon>Alphaproteobacteria</taxon>
        <taxon>Hyphomicrobiales</taxon>
        <taxon>Rhizobiaceae</taxon>
        <taxon>Sinorhizobium/Ensifer group</taxon>
        <taxon>Sinorhizobium</taxon>
    </lineage>
</organism>
<gene>
    <name evidence="1" type="ORF">GHK53_20900</name>
</gene>
<comment type="caution">
    <text evidence="1">The sequence shown here is derived from an EMBL/GenBank/DDBJ whole genome shotgun (WGS) entry which is preliminary data.</text>
</comment>
<protein>
    <submittedName>
        <fullName evidence="1">Uncharacterized protein</fullName>
    </submittedName>
</protein>
<dbReference type="Proteomes" id="UP000429484">
    <property type="component" value="Unassembled WGS sequence"/>
</dbReference>
<reference evidence="1 2" key="1">
    <citation type="journal article" date="2013" name="Genome Biol.">
        <title>Comparative genomics of the core and accessory genomes of 48 Sinorhizobium strains comprising five genospecies.</title>
        <authorList>
            <person name="Sugawara M."/>
            <person name="Epstein B."/>
            <person name="Badgley B.D."/>
            <person name="Unno T."/>
            <person name="Xu L."/>
            <person name="Reese J."/>
            <person name="Gyaneshwar P."/>
            <person name="Denny R."/>
            <person name="Mudge J."/>
            <person name="Bharti A.K."/>
            <person name="Farmer A.D."/>
            <person name="May G.D."/>
            <person name="Woodward J.E."/>
            <person name="Medigue C."/>
            <person name="Vallenet D."/>
            <person name="Lajus A."/>
            <person name="Rouy Z."/>
            <person name="Martinez-Vaz B."/>
            <person name="Tiffin P."/>
            <person name="Young N.D."/>
            <person name="Sadowsky M.J."/>
        </authorList>
    </citation>
    <scope>NUCLEOTIDE SEQUENCE [LARGE SCALE GENOMIC DNA]</scope>
    <source>
        <strain evidence="1 2">N6B1</strain>
    </source>
</reference>
<sequence length="107" mass="11787">MEPFLTISVATVSSTKFASADMDVQKAGMARLFLAAPDLRGSAWMMQSPAFRKLCEAYEHACLRRDLLRCSALKDEGALLRSETECKSLEAAAIAYIRKQRQLSGLA</sequence>
<dbReference type="AlphaFoldDB" id="A0AAW9TTF8"/>
<evidence type="ECO:0000313" key="2">
    <source>
        <dbReference type="Proteomes" id="UP000429484"/>
    </source>
</evidence>